<gene>
    <name evidence="16" type="ORF">AXX12_00050</name>
</gene>
<feature type="transmembrane region" description="Helical" evidence="14">
    <location>
        <begin position="192"/>
        <end position="215"/>
    </location>
</feature>
<dbReference type="Gene3D" id="3.30.450.40">
    <property type="match status" value="1"/>
</dbReference>
<dbReference type="InterPro" id="IPR036890">
    <property type="entry name" value="HATPase_C_sf"/>
</dbReference>
<feature type="transmembrane region" description="Helical" evidence="14">
    <location>
        <begin position="6"/>
        <end position="26"/>
    </location>
</feature>
<evidence type="ECO:0000256" key="14">
    <source>
        <dbReference type="SAM" id="Phobius"/>
    </source>
</evidence>
<dbReference type="InterPro" id="IPR005467">
    <property type="entry name" value="His_kinase_dom"/>
</dbReference>
<protein>
    <recommendedName>
        <fullName evidence="3">histidine kinase</fullName>
        <ecNumber evidence="3">2.7.13.3</ecNumber>
    </recommendedName>
</protein>
<dbReference type="Pfam" id="PF06580">
    <property type="entry name" value="His_kinase"/>
    <property type="match status" value="1"/>
</dbReference>
<dbReference type="RefSeq" id="WP_066236532.1">
    <property type="nucleotide sequence ID" value="NZ_LSGP01000001.1"/>
</dbReference>
<dbReference type="GO" id="GO:0000155">
    <property type="term" value="F:phosphorelay sensor kinase activity"/>
    <property type="evidence" value="ECO:0007669"/>
    <property type="project" value="InterPro"/>
</dbReference>
<dbReference type="GO" id="GO:0005524">
    <property type="term" value="F:ATP binding"/>
    <property type="evidence" value="ECO:0007669"/>
    <property type="project" value="UniProtKB-KW"/>
</dbReference>
<dbReference type="InterPro" id="IPR003594">
    <property type="entry name" value="HATPase_dom"/>
</dbReference>
<dbReference type="GO" id="GO:0071555">
    <property type="term" value="P:cell wall organization"/>
    <property type="evidence" value="ECO:0007669"/>
    <property type="project" value="InterPro"/>
</dbReference>
<keyword evidence="10" id="KW-0067">ATP-binding</keyword>
<proteinExistence type="predicted"/>
<keyword evidence="17" id="KW-1185">Reference proteome</keyword>
<dbReference type="Pfam" id="PF15714">
    <property type="entry name" value="SpoVT_C"/>
    <property type="match status" value="1"/>
</dbReference>
<keyword evidence="13 14" id="KW-0472">Membrane</keyword>
<keyword evidence="11 14" id="KW-1133">Transmembrane helix</keyword>
<feature type="transmembrane region" description="Helical" evidence="14">
    <location>
        <begin position="161"/>
        <end position="180"/>
    </location>
</feature>
<dbReference type="InterPro" id="IPR029016">
    <property type="entry name" value="GAF-like_dom_sf"/>
</dbReference>
<dbReference type="EC" id="2.7.13.3" evidence="3"/>
<keyword evidence="8" id="KW-0547">Nucleotide-binding</keyword>
<evidence type="ECO:0000256" key="12">
    <source>
        <dbReference type="ARBA" id="ARBA00023012"/>
    </source>
</evidence>
<accession>A0A154BVB8</accession>
<feature type="transmembrane region" description="Helical" evidence="14">
    <location>
        <begin position="47"/>
        <end position="65"/>
    </location>
</feature>
<dbReference type="Proteomes" id="UP000076268">
    <property type="component" value="Unassembled WGS sequence"/>
</dbReference>
<keyword evidence="5" id="KW-0597">Phosphoprotein</keyword>
<evidence type="ECO:0000256" key="9">
    <source>
        <dbReference type="ARBA" id="ARBA00022777"/>
    </source>
</evidence>
<dbReference type="Pfam" id="PF02518">
    <property type="entry name" value="HATPase_c"/>
    <property type="match status" value="1"/>
</dbReference>
<evidence type="ECO:0000256" key="4">
    <source>
        <dbReference type="ARBA" id="ARBA00022475"/>
    </source>
</evidence>
<evidence type="ECO:0000256" key="7">
    <source>
        <dbReference type="ARBA" id="ARBA00022692"/>
    </source>
</evidence>
<evidence type="ECO:0000313" key="17">
    <source>
        <dbReference type="Proteomes" id="UP000076268"/>
    </source>
</evidence>
<dbReference type="PANTHER" id="PTHR34220">
    <property type="entry name" value="SENSOR HISTIDINE KINASE YPDA"/>
    <property type="match status" value="1"/>
</dbReference>
<keyword evidence="12" id="KW-0902">Two-component regulatory system</keyword>
<dbReference type="STRING" id="1794912.AXX12_00050"/>
<evidence type="ECO:0000256" key="3">
    <source>
        <dbReference type="ARBA" id="ARBA00012438"/>
    </source>
</evidence>
<evidence type="ECO:0000256" key="5">
    <source>
        <dbReference type="ARBA" id="ARBA00022553"/>
    </source>
</evidence>
<dbReference type="GO" id="GO:0005886">
    <property type="term" value="C:plasma membrane"/>
    <property type="evidence" value="ECO:0007669"/>
    <property type="project" value="UniProtKB-SubCell"/>
</dbReference>
<evidence type="ECO:0000313" key="16">
    <source>
        <dbReference type="EMBL" id="KYZ77974.1"/>
    </source>
</evidence>
<dbReference type="InterPro" id="IPR050640">
    <property type="entry name" value="Bact_2-comp_sensor_kinase"/>
</dbReference>
<feature type="domain" description="Histidine kinase" evidence="15">
    <location>
        <begin position="483"/>
        <end position="584"/>
    </location>
</feature>
<dbReference type="SMART" id="SM00387">
    <property type="entry name" value="HATPase_c"/>
    <property type="match status" value="1"/>
</dbReference>
<evidence type="ECO:0000259" key="15">
    <source>
        <dbReference type="PROSITE" id="PS50109"/>
    </source>
</evidence>
<name>A0A154BVB8_ANASB</name>
<keyword evidence="7 14" id="KW-0812">Transmembrane</keyword>
<dbReference type="InterPro" id="IPR011620">
    <property type="entry name" value="Sig_transdc_His_kinase_LytS_TM"/>
</dbReference>
<reference evidence="16 17" key="1">
    <citation type="submission" date="2016-02" db="EMBL/GenBank/DDBJ databases">
        <title>Anaerosporomusa subterraneum gen. nov., sp. nov., a spore-forming obligate anaerobe isolated from saprolite.</title>
        <authorList>
            <person name="Choi J.K."/>
            <person name="Shah M."/>
            <person name="Yee N."/>
        </authorList>
    </citation>
    <scope>NUCLEOTIDE SEQUENCE [LARGE SCALE GENOMIC DNA]</scope>
    <source>
        <strain evidence="16 17">RU4</strain>
    </source>
</reference>
<organism evidence="16 17">
    <name type="scientific">Anaerosporomusa subterranea</name>
    <dbReference type="NCBI Taxonomy" id="1794912"/>
    <lineage>
        <taxon>Bacteria</taxon>
        <taxon>Bacillati</taxon>
        <taxon>Bacillota</taxon>
        <taxon>Negativicutes</taxon>
        <taxon>Acetonemataceae</taxon>
        <taxon>Anaerosporomusa</taxon>
    </lineage>
</organism>
<dbReference type="SUPFAM" id="SSF55781">
    <property type="entry name" value="GAF domain-like"/>
    <property type="match status" value="1"/>
</dbReference>
<dbReference type="SUPFAM" id="SSF55874">
    <property type="entry name" value="ATPase domain of HSP90 chaperone/DNA topoisomerase II/histidine kinase"/>
    <property type="match status" value="1"/>
</dbReference>
<evidence type="ECO:0000256" key="13">
    <source>
        <dbReference type="ARBA" id="ARBA00023136"/>
    </source>
</evidence>
<dbReference type="Gene3D" id="3.30.565.10">
    <property type="entry name" value="Histidine kinase-like ATPase, C-terminal domain"/>
    <property type="match status" value="1"/>
</dbReference>
<comment type="subcellular location">
    <subcellularLocation>
        <location evidence="2">Cell membrane</location>
        <topology evidence="2">Multi-pass membrane protein</topology>
    </subcellularLocation>
</comment>
<dbReference type="Pfam" id="PF07694">
    <property type="entry name" value="5TM-5TMR_LYT"/>
    <property type="match status" value="1"/>
</dbReference>
<keyword evidence="4" id="KW-1003">Cell membrane</keyword>
<evidence type="ECO:0000256" key="11">
    <source>
        <dbReference type="ARBA" id="ARBA00022989"/>
    </source>
</evidence>
<dbReference type="PROSITE" id="PS50109">
    <property type="entry name" value="HIS_KIN"/>
    <property type="match status" value="1"/>
</dbReference>
<keyword evidence="9" id="KW-0418">Kinase</keyword>
<evidence type="ECO:0000256" key="1">
    <source>
        <dbReference type="ARBA" id="ARBA00000085"/>
    </source>
</evidence>
<dbReference type="EMBL" id="LSGP01000001">
    <property type="protein sequence ID" value="KYZ77974.1"/>
    <property type="molecule type" value="Genomic_DNA"/>
</dbReference>
<sequence>MFFNGYVMIQHLWLELSALLVFIFILNRSKVFRQSVMHDNASLFGKLLMSIAFGMIGVFGTYWGIPVVNGMPDINAFGNTFNTYLGSTHIDGIANTRAVGVIVGGLIGGPVVGTVAGLIAGAHRILALATFSSVVSGGITLAQGIVAGMIHQQIKNKKEQWRYGMVVGLVLEALHMLFLYMLGDPADRAVRLVYAITPAMLITNSIGVAAFIGILEAGYREKERTEALAAKIALNIANKTMSFLRAGLNEQSAHEAANIIYQTVDQLGAVAITSRERVLAFVGASKIINDNHAITESIAQVLETGEYGVYQKKEDIGCSDNACPLASQVIVPLKDDGKVVGSLVLYRLSENSISLFETELACGLAKLISTQIEISKGERQAKLLASAEVKALQAQINPHFLFNALNTIGYYCRKQPETAKRLIFHLGNYYRSNLAGNDTFVTLRKEIQCVDDYVKIEMARFEGRLTVDYQIEPECDAVVPPLILQPLVENAIKHGINPKEDGGNIRIIGKHKDGIVELTVEDDGVGINPDLISKVLEYDPSRKSIGLSNVHSRLISIYGPDNGLRIESKENVGTRISLMIPQERRL</sequence>
<dbReference type="InterPro" id="IPR010559">
    <property type="entry name" value="Sig_transdc_His_kin_internal"/>
</dbReference>
<dbReference type="OrthoDB" id="9809348at2"/>
<comment type="caution">
    <text evidence="16">The sequence shown here is derived from an EMBL/GenBank/DDBJ whole genome shotgun (WGS) entry which is preliminary data.</text>
</comment>
<dbReference type="AlphaFoldDB" id="A0A154BVB8"/>
<evidence type="ECO:0000256" key="8">
    <source>
        <dbReference type="ARBA" id="ARBA00022741"/>
    </source>
</evidence>
<evidence type="ECO:0000256" key="10">
    <source>
        <dbReference type="ARBA" id="ARBA00022840"/>
    </source>
</evidence>
<evidence type="ECO:0000256" key="6">
    <source>
        <dbReference type="ARBA" id="ARBA00022679"/>
    </source>
</evidence>
<comment type="catalytic activity">
    <reaction evidence="1">
        <text>ATP + protein L-histidine = ADP + protein N-phospho-L-histidine.</text>
        <dbReference type="EC" id="2.7.13.3"/>
    </reaction>
</comment>
<keyword evidence="6" id="KW-0808">Transferase</keyword>
<evidence type="ECO:0000256" key="2">
    <source>
        <dbReference type="ARBA" id="ARBA00004651"/>
    </source>
</evidence>
<feature type="transmembrane region" description="Helical" evidence="14">
    <location>
        <begin position="125"/>
        <end position="149"/>
    </location>
</feature>
<dbReference type="PANTHER" id="PTHR34220:SF7">
    <property type="entry name" value="SENSOR HISTIDINE KINASE YPDA"/>
    <property type="match status" value="1"/>
</dbReference>